<sequence length="696" mass="76474">MERGPWATRLTVQVLFPHLNERQQRLVLGQEARLLGHGGVRAVARAAQVSETTVRNGVFELEASGDPLPAGRSRRPGGGRRSAEVLDPVLLSALLGLVEPDERGDPMSPLRWTTKSLRNLAEELTRQGHPVSASTVGRLLKGQGFSLQANTKTLEGKQHPDRDVQFRYINEQVKAHQAAGQPVISVDAKKKEQLGHLPNTGRQWRPKGDPVEVEDHSFFFTGPDVPHAIPFGIYDITADRGWVNVGVDHNTSAFAVSSIRGWWRARGRQDYPDAARLLVTADAGGSNSCRYRLWKAELADFAVETGLAVTVCDFPPGTSKWNKIEHRLFSHITMNWRGKPLTSHEVVVNLIAATHTRAGLRVDAALDTSVYPLGVSVSKERMNALPLTPHAERGTWNYTIHPAEQDAQSVTGTEDRDSIRARALNTLADPRLTGMSRGEPDALTADLAPAQAARAEQRFFEQRGGARRQARGKHGRSLLTGADQVLIAVVYLRQICSQLVLSEMLEVSTGPIAAAISETGRLLNERRHRIEPTVVRFTSAGALRDFLATDTTPTRPNRLASLGDPALTGMSFQALTKLIERLSVRQAASAERRKYRQRGGDRQFGARGGIFQEKITDAERVLATIPCLRKVCGRDVVAELFEVSRRTIGNAIVWVRPLLEEDGYSATHSASRYSSTAELATVIARLNPYGSTKLPT</sequence>
<dbReference type="NCBIfam" id="NF033519">
    <property type="entry name" value="transpos_ISAzo13"/>
    <property type="match status" value="1"/>
</dbReference>
<accession>A0A4U0SM28</accession>
<gene>
    <name evidence="1" type="ORF">FCI23_14980</name>
</gene>
<reference evidence="1 2" key="1">
    <citation type="submission" date="2019-04" db="EMBL/GenBank/DDBJ databases">
        <title>Streptomyces oryziradicis sp. nov., a novel actinomycete isolated from rhizosphere soil of rice (Oryza sativa L.).</title>
        <authorList>
            <person name="Li C."/>
        </authorList>
    </citation>
    <scope>NUCLEOTIDE SEQUENCE [LARGE SCALE GENOMIC DNA]</scope>
    <source>
        <strain evidence="1 2">NEAU-C40</strain>
    </source>
</reference>
<dbReference type="Pfam" id="PF07592">
    <property type="entry name" value="DDE_Tnp_ISAZ013"/>
    <property type="match status" value="1"/>
</dbReference>
<proteinExistence type="predicted"/>
<comment type="caution">
    <text evidence="1">The sequence shown here is derived from an EMBL/GenBank/DDBJ whole genome shotgun (WGS) entry which is preliminary data.</text>
</comment>
<dbReference type="Proteomes" id="UP000305778">
    <property type="component" value="Unassembled WGS sequence"/>
</dbReference>
<evidence type="ECO:0000313" key="1">
    <source>
        <dbReference type="EMBL" id="TKA10954.1"/>
    </source>
</evidence>
<dbReference type="EMBL" id="SUMC01000011">
    <property type="protein sequence ID" value="TKA10954.1"/>
    <property type="molecule type" value="Genomic_DNA"/>
</dbReference>
<dbReference type="AlphaFoldDB" id="A0A4U0SM28"/>
<keyword evidence="2" id="KW-1185">Reference proteome</keyword>
<organism evidence="1 2">
    <name type="scientific">Actinacidiphila oryziradicis</name>
    <dbReference type="NCBI Taxonomy" id="2571141"/>
    <lineage>
        <taxon>Bacteria</taxon>
        <taxon>Bacillati</taxon>
        <taxon>Actinomycetota</taxon>
        <taxon>Actinomycetes</taxon>
        <taxon>Kitasatosporales</taxon>
        <taxon>Streptomycetaceae</taxon>
        <taxon>Actinacidiphila</taxon>
    </lineage>
</organism>
<name>A0A4U0SM28_9ACTN</name>
<evidence type="ECO:0000313" key="2">
    <source>
        <dbReference type="Proteomes" id="UP000305778"/>
    </source>
</evidence>
<dbReference type="InterPro" id="IPR011518">
    <property type="entry name" value="Transposase_36"/>
</dbReference>
<dbReference type="OrthoDB" id="8782691at2"/>
<protein>
    <submittedName>
        <fullName evidence="1">ISAzo13 family transposase</fullName>
    </submittedName>
</protein>